<accession>A0A840QGH5</accession>
<gene>
    <name evidence="2" type="ORF">BJ970_005253</name>
</gene>
<keyword evidence="3" id="KW-1185">Reference proteome</keyword>
<organism evidence="2 3">
    <name type="scientific">Saccharopolyspora phatthalungensis</name>
    <dbReference type="NCBI Taxonomy" id="664693"/>
    <lineage>
        <taxon>Bacteria</taxon>
        <taxon>Bacillati</taxon>
        <taxon>Actinomycetota</taxon>
        <taxon>Actinomycetes</taxon>
        <taxon>Pseudonocardiales</taxon>
        <taxon>Pseudonocardiaceae</taxon>
        <taxon>Saccharopolyspora</taxon>
    </lineage>
</organism>
<name>A0A840QGH5_9PSEU</name>
<evidence type="ECO:0000313" key="2">
    <source>
        <dbReference type="EMBL" id="MBB5157719.1"/>
    </source>
</evidence>
<comment type="caution">
    <text evidence="2">The sequence shown here is derived from an EMBL/GenBank/DDBJ whole genome shotgun (WGS) entry which is preliminary data.</text>
</comment>
<sequence>MGIVSSVICLFGGNVASMGVCRSRTNADDRLPADPLGRIEGGDGIVEGRDLADVRPQSSVPHPLDDLTQLGKIGGDNKVDRQSGPRRPLLWRAGLGADLLARAGGLFVTCVPAGRCLPAGNNSQDRIVRGSSLISY</sequence>
<reference evidence="2 3" key="1">
    <citation type="submission" date="2020-08" db="EMBL/GenBank/DDBJ databases">
        <title>Sequencing the genomes of 1000 actinobacteria strains.</title>
        <authorList>
            <person name="Klenk H.-P."/>
        </authorList>
    </citation>
    <scope>NUCLEOTIDE SEQUENCE [LARGE SCALE GENOMIC DNA]</scope>
    <source>
        <strain evidence="2 3">DSM 45584</strain>
    </source>
</reference>
<dbReference type="Proteomes" id="UP000584374">
    <property type="component" value="Unassembled WGS sequence"/>
</dbReference>
<evidence type="ECO:0000313" key="3">
    <source>
        <dbReference type="Proteomes" id="UP000584374"/>
    </source>
</evidence>
<dbReference type="AlphaFoldDB" id="A0A840QGH5"/>
<dbReference type="EMBL" id="JACHIW010000001">
    <property type="protein sequence ID" value="MBB5157719.1"/>
    <property type="molecule type" value="Genomic_DNA"/>
</dbReference>
<feature type="region of interest" description="Disordered" evidence="1">
    <location>
        <begin position="55"/>
        <end position="85"/>
    </location>
</feature>
<evidence type="ECO:0000256" key="1">
    <source>
        <dbReference type="SAM" id="MobiDB-lite"/>
    </source>
</evidence>
<proteinExistence type="predicted"/>
<protein>
    <submittedName>
        <fullName evidence="2">Uncharacterized protein</fullName>
    </submittedName>
</protein>